<dbReference type="OrthoDB" id="580775at2"/>
<sequence length="453" mass="49933">MTPYISAEEETSRAEERRLSSLLPRIFDLFDLYRRVGTDAQAVQAMRTERLARMLRHALSEVPFYRRFADLATTVDDDPHLALRALPTRTKRELAAGLRSHCADKLSKETDFAVRTSGTTGIPFRFVIDAEHLAHTIAQGLAHQEPAVRGGAFHLRKLELYDRRHDGWFEYTSAAKGLARVASLSLRGLASDREHRAAGFVWRFAPDMIFCHPSQACELIGHCTEHGLPLPAPSVVYTSGEQLDARDRARIESAFGAPVRDTYGMREVGAIAHECPSGRYHVMDERLCVEILDPGGDEPVPDGTAGEIVVTHLINRAMPFLRYRTGDLGMITAADRLPCDCGRASSTLTLTEGRKNWAITFPGGESVSVLTASRAVRGFPVERFQILQQAADIEVLVKWLPEATGADTAALRSSLTELFGDTGARVRCTTAADQDFVRSPSGKQSEFLAGVSR</sequence>
<dbReference type="GO" id="GO:0016874">
    <property type="term" value="F:ligase activity"/>
    <property type="evidence" value="ECO:0007669"/>
    <property type="project" value="UniProtKB-KW"/>
</dbReference>
<keyword evidence="2" id="KW-0436">Ligase</keyword>
<dbReference type="InterPro" id="IPR053158">
    <property type="entry name" value="CapK_Type1_Caps_Biosynth"/>
</dbReference>
<feature type="domain" description="AMP-dependent synthetase/ligase" evidence="1">
    <location>
        <begin position="48"/>
        <end position="310"/>
    </location>
</feature>
<dbReference type="Proteomes" id="UP000199515">
    <property type="component" value="Unassembled WGS sequence"/>
</dbReference>
<dbReference type="EMBL" id="FNON01000008">
    <property type="protein sequence ID" value="SDZ01691.1"/>
    <property type="molecule type" value="Genomic_DNA"/>
</dbReference>
<dbReference type="PANTHER" id="PTHR36932:SF1">
    <property type="entry name" value="CAPSULAR POLYSACCHARIDE BIOSYNTHESIS PROTEIN"/>
    <property type="match status" value="1"/>
</dbReference>
<dbReference type="PANTHER" id="PTHR36932">
    <property type="entry name" value="CAPSULAR POLYSACCHARIDE BIOSYNTHESIS PROTEIN"/>
    <property type="match status" value="1"/>
</dbReference>
<keyword evidence="3" id="KW-1185">Reference proteome</keyword>
<evidence type="ECO:0000259" key="1">
    <source>
        <dbReference type="Pfam" id="PF00501"/>
    </source>
</evidence>
<gene>
    <name evidence="2" type="ORF">SAMN05421504_108270</name>
</gene>
<name>A0A1H3PKV6_9PSEU</name>
<evidence type="ECO:0000313" key="3">
    <source>
        <dbReference type="Proteomes" id="UP000199515"/>
    </source>
</evidence>
<dbReference type="Gene3D" id="3.40.50.12780">
    <property type="entry name" value="N-terminal domain of ligase-like"/>
    <property type="match status" value="1"/>
</dbReference>
<evidence type="ECO:0000313" key="2">
    <source>
        <dbReference type="EMBL" id="SDZ01691.1"/>
    </source>
</evidence>
<proteinExistence type="predicted"/>
<dbReference type="Pfam" id="PF00501">
    <property type="entry name" value="AMP-binding"/>
    <property type="match status" value="1"/>
</dbReference>
<dbReference type="SUPFAM" id="SSF56801">
    <property type="entry name" value="Acetyl-CoA synthetase-like"/>
    <property type="match status" value="1"/>
</dbReference>
<reference evidence="2 3" key="1">
    <citation type="submission" date="2016-10" db="EMBL/GenBank/DDBJ databases">
        <authorList>
            <person name="de Groot N.N."/>
        </authorList>
    </citation>
    <scope>NUCLEOTIDE SEQUENCE [LARGE SCALE GENOMIC DNA]</scope>
    <source>
        <strain evidence="2 3">CPCC 202699</strain>
    </source>
</reference>
<accession>A0A1H3PKV6</accession>
<dbReference type="RefSeq" id="WP_091295751.1">
    <property type="nucleotide sequence ID" value="NZ_FNON01000008.1"/>
</dbReference>
<protein>
    <submittedName>
        <fullName evidence="2">Phenylacetate-CoA ligase</fullName>
    </submittedName>
</protein>
<dbReference type="AlphaFoldDB" id="A0A1H3PKV6"/>
<dbReference type="InterPro" id="IPR000873">
    <property type="entry name" value="AMP-dep_synth/lig_dom"/>
</dbReference>
<organism evidence="2 3">
    <name type="scientific">Amycolatopsis xylanica</name>
    <dbReference type="NCBI Taxonomy" id="589385"/>
    <lineage>
        <taxon>Bacteria</taxon>
        <taxon>Bacillati</taxon>
        <taxon>Actinomycetota</taxon>
        <taxon>Actinomycetes</taxon>
        <taxon>Pseudonocardiales</taxon>
        <taxon>Pseudonocardiaceae</taxon>
        <taxon>Amycolatopsis</taxon>
    </lineage>
</organism>
<dbReference type="STRING" id="589385.SAMN05421504_108270"/>
<dbReference type="InterPro" id="IPR042099">
    <property type="entry name" value="ANL_N_sf"/>
</dbReference>